<dbReference type="Pfam" id="PF00383">
    <property type="entry name" value="dCMP_cyt_deam_1"/>
    <property type="match status" value="1"/>
</dbReference>
<dbReference type="InterPro" id="IPR002125">
    <property type="entry name" value="CMP_dCMP_dom"/>
</dbReference>
<sequence>MLSCIFLINIFIVIISLVNGEIGNPCQSLSEKQDLDECYMSFALDLGLQRNPRAPFGTIIVNHVENEITCVGVNENDKDILLHGETVAFKNCTEMYPSPTNDDLKNPGLRWNDQTLYTTGEPCPMCAAQIMYRNVKRVVWATSTKDVSKSGRMAQLTIDIDNIFSSMKVLNSTSIDPPTVEGGILKDKCDHAFWCAFKEYRDEAYMKFMENADELAYVLERNGKFPCVTIPWHT</sequence>
<proteinExistence type="predicted"/>
<name>A0A0B7MU23_9FUNG</name>
<dbReference type="PANTHER" id="PTHR11079:SF203">
    <property type="entry name" value="CMP_DCMP-TYPE DEAMINASE DOMAIN-CONTAINING PROTEIN"/>
    <property type="match status" value="1"/>
</dbReference>
<dbReference type="PANTHER" id="PTHR11079">
    <property type="entry name" value="CYTOSINE DEAMINASE FAMILY MEMBER"/>
    <property type="match status" value="1"/>
</dbReference>
<evidence type="ECO:0000313" key="4">
    <source>
        <dbReference type="Proteomes" id="UP000054107"/>
    </source>
</evidence>
<dbReference type="CDD" id="cd01285">
    <property type="entry name" value="nucleoside_deaminase"/>
    <property type="match status" value="1"/>
</dbReference>
<keyword evidence="4" id="KW-1185">Reference proteome</keyword>
<dbReference type="InterPro" id="IPR016193">
    <property type="entry name" value="Cytidine_deaminase-like"/>
</dbReference>
<dbReference type="PROSITE" id="PS51747">
    <property type="entry name" value="CYT_DCMP_DEAMINASES_2"/>
    <property type="match status" value="1"/>
</dbReference>
<evidence type="ECO:0000313" key="3">
    <source>
        <dbReference type="EMBL" id="CEP08627.1"/>
    </source>
</evidence>
<dbReference type="STRING" id="35722.A0A0B7MU23"/>
<dbReference type="EMBL" id="LN719792">
    <property type="protein sequence ID" value="CEP08627.1"/>
    <property type="molecule type" value="Genomic_DNA"/>
</dbReference>
<protein>
    <recommendedName>
        <fullName evidence="2">CMP/dCMP-type deaminase domain-containing protein</fullName>
    </recommendedName>
</protein>
<accession>A0A0B7MU23</accession>
<feature type="signal peptide" evidence="1">
    <location>
        <begin position="1"/>
        <end position="20"/>
    </location>
</feature>
<dbReference type="AlphaFoldDB" id="A0A0B7MU23"/>
<evidence type="ECO:0000256" key="1">
    <source>
        <dbReference type="SAM" id="SignalP"/>
    </source>
</evidence>
<evidence type="ECO:0000259" key="2">
    <source>
        <dbReference type="PROSITE" id="PS51747"/>
    </source>
</evidence>
<dbReference type="GO" id="GO:0002100">
    <property type="term" value="P:tRNA wobble adenosine to inosine editing"/>
    <property type="evidence" value="ECO:0007669"/>
    <property type="project" value="TreeGrafter"/>
</dbReference>
<dbReference type="Proteomes" id="UP000054107">
    <property type="component" value="Unassembled WGS sequence"/>
</dbReference>
<organism evidence="3 4">
    <name type="scientific">Parasitella parasitica</name>
    <dbReference type="NCBI Taxonomy" id="35722"/>
    <lineage>
        <taxon>Eukaryota</taxon>
        <taxon>Fungi</taxon>
        <taxon>Fungi incertae sedis</taxon>
        <taxon>Mucoromycota</taxon>
        <taxon>Mucoromycotina</taxon>
        <taxon>Mucoromycetes</taxon>
        <taxon>Mucorales</taxon>
        <taxon>Mucorineae</taxon>
        <taxon>Mucoraceae</taxon>
        <taxon>Parasitella</taxon>
    </lineage>
</organism>
<feature type="chain" id="PRO_5002120428" description="CMP/dCMP-type deaminase domain-containing protein" evidence="1">
    <location>
        <begin position="21"/>
        <end position="234"/>
    </location>
</feature>
<gene>
    <name evidence="3" type="primary">PARPA_01967.1 scaffold 1908</name>
</gene>
<dbReference type="SUPFAM" id="SSF53927">
    <property type="entry name" value="Cytidine deaminase-like"/>
    <property type="match status" value="1"/>
</dbReference>
<reference evidence="3 4" key="1">
    <citation type="submission" date="2014-09" db="EMBL/GenBank/DDBJ databases">
        <authorList>
            <person name="Ellenberger Sabrina"/>
        </authorList>
    </citation>
    <scope>NUCLEOTIDE SEQUENCE [LARGE SCALE GENOMIC DNA]</scope>
    <source>
        <strain evidence="3 4">CBS 412.66</strain>
    </source>
</reference>
<dbReference type="Gene3D" id="3.40.140.10">
    <property type="entry name" value="Cytidine Deaminase, domain 2"/>
    <property type="match status" value="1"/>
</dbReference>
<dbReference type="OrthoDB" id="408702at2759"/>
<dbReference type="GO" id="GO:0052717">
    <property type="term" value="F:tRNA-specific adenosine-34 deaminase activity"/>
    <property type="evidence" value="ECO:0007669"/>
    <property type="project" value="TreeGrafter"/>
</dbReference>
<feature type="domain" description="CMP/dCMP-type deaminase" evidence="2">
    <location>
        <begin position="34"/>
        <end position="154"/>
    </location>
</feature>
<keyword evidence="1" id="KW-0732">Signal</keyword>